<name>J9BZ22_9ZZZZ</name>
<evidence type="ECO:0000313" key="2">
    <source>
        <dbReference type="EMBL" id="EJW92830.1"/>
    </source>
</evidence>
<dbReference type="EMBL" id="AMCI01007314">
    <property type="protein sequence ID" value="EJW92830.1"/>
    <property type="molecule type" value="Genomic_DNA"/>
</dbReference>
<keyword evidence="1" id="KW-0175">Coiled coil</keyword>
<feature type="non-terminal residue" evidence="2">
    <location>
        <position position="134"/>
    </location>
</feature>
<dbReference type="NCBIfam" id="NF038048">
    <property type="entry name" value="DIP1984_fam"/>
    <property type="match status" value="1"/>
</dbReference>
<organism evidence="2">
    <name type="scientific">gut metagenome</name>
    <dbReference type="NCBI Taxonomy" id="749906"/>
    <lineage>
        <taxon>unclassified sequences</taxon>
        <taxon>metagenomes</taxon>
        <taxon>organismal metagenomes</taxon>
    </lineage>
</organism>
<feature type="coiled-coil region" evidence="1">
    <location>
        <begin position="3"/>
        <end position="30"/>
    </location>
</feature>
<dbReference type="CDD" id="cd12208">
    <property type="entry name" value="DIP1984-like"/>
    <property type="match status" value="1"/>
</dbReference>
<dbReference type="AlphaFoldDB" id="J9BZ22"/>
<reference evidence="2" key="1">
    <citation type="journal article" date="2012" name="PLoS ONE">
        <title>Gene sets for utilization of primary and secondary nutrition supplies in the distal gut of endangered iberian lynx.</title>
        <authorList>
            <person name="Alcaide M."/>
            <person name="Messina E."/>
            <person name="Richter M."/>
            <person name="Bargiela R."/>
            <person name="Peplies J."/>
            <person name="Huws S.A."/>
            <person name="Newbold C.J."/>
            <person name="Golyshin P.N."/>
            <person name="Simon M.A."/>
            <person name="Lopez G."/>
            <person name="Yakimov M.M."/>
            <person name="Ferrer M."/>
        </authorList>
    </citation>
    <scope>NUCLEOTIDE SEQUENCE</scope>
</reference>
<gene>
    <name evidence="2" type="ORF">EVA_19063</name>
</gene>
<proteinExistence type="predicted"/>
<sequence length="134" mass="15668">MKLAEALSIRADLQRKVSQLKTRLKDSSKVQEGDTPAEQVSDLFQELDECLVQLEEMVYRINQTNMQTLHDGETITRMIARKDRLAQRVSINQELLKHVMETDRYGRNEIKYVRMVDVAALRKETDSFAKQLRE</sequence>
<evidence type="ECO:0000256" key="1">
    <source>
        <dbReference type="SAM" id="Coils"/>
    </source>
</evidence>
<dbReference type="InterPro" id="IPR047741">
    <property type="entry name" value="DIP1984-like"/>
</dbReference>
<protein>
    <submittedName>
        <fullName evidence="2">Septicolysin</fullName>
    </submittedName>
</protein>
<dbReference type="Gene3D" id="6.10.320.10">
    <property type="match status" value="1"/>
</dbReference>
<comment type="caution">
    <text evidence="2">The sequence shown here is derived from an EMBL/GenBank/DDBJ whole genome shotgun (WGS) entry which is preliminary data.</text>
</comment>
<dbReference type="Pfam" id="PF20935">
    <property type="entry name" value="DUF6847"/>
    <property type="match status" value="1"/>
</dbReference>
<accession>J9BZ22</accession>